<dbReference type="InParanoid" id="A0A2K2CQ71"/>
<dbReference type="AlphaFoldDB" id="A0A2K2CQ71"/>
<evidence type="ECO:0000313" key="1">
    <source>
        <dbReference type="EMBL" id="PNT64171.1"/>
    </source>
</evidence>
<sequence>MTWMHFPNTAVRRPKMPSLGCGESSPARLALPAIVRSASVFPASGEVFPANSTALLVLDHRFHYQPPHELILPLPLPPACLAGAGASCCRGRVQCNGKMRNAATSSVKRGQNRFKSATSAQKPLHGVIYQLNQYLGGGRPEVLGGGTYALLPASYRYTQLDSSSVTVPGQKFCQPEPPLI</sequence>
<evidence type="ECO:0000313" key="2">
    <source>
        <dbReference type="EnsemblPlants" id="PNT64171"/>
    </source>
</evidence>
<accession>A0A2K2CQ71</accession>
<reference evidence="2" key="3">
    <citation type="submission" date="2018-08" db="UniProtKB">
        <authorList>
            <consortium name="EnsemblPlants"/>
        </authorList>
    </citation>
    <scope>IDENTIFICATION</scope>
    <source>
        <strain evidence="2">cv. Bd21</strain>
    </source>
</reference>
<name>A0A2K2CQ71_BRADI</name>
<dbReference type="EMBL" id="CM000883">
    <property type="protein sequence ID" value="PNT64171.1"/>
    <property type="molecule type" value="Genomic_DNA"/>
</dbReference>
<reference evidence="1 2" key="1">
    <citation type="journal article" date="2010" name="Nature">
        <title>Genome sequencing and analysis of the model grass Brachypodium distachyon.</title>
        <authorList>
            <consortium name="International Brachypodium Initiative"/>
        </authorList>
    </citation>
    <scope>NUCLEOTIDE SEQUENCE [LARGE SCALE GENOMIC DNA]</scope>
    <source>
        <strain evidence="1 2">Bd21</strain>
    </source>
</reference>
<keyword evidence="3" id="KW-1185">Reference proteome</keyword>
<protein>
    <submittedName>
        <fullName evidence="1 2">Uncharacterized protein</fullName>
    </submittedName>
</protein>
<organism evidence="1">
    <name type="scientific">Brachypodium distachyon</name>
    <name type="common">Purple false brome</name>
    <name type="synonym">Trachynia distachya</name>
    <dbReference type="NCBI Taxonomy" id="15368"/>
    <lineage>
        <taxon>Eukaryota</taxon>
        <taxon>Viridiplantae</taxon>
        <taxon>Streptophyta</taxon>
        <taxon>Embryophyta</taxon>
        <taxon>Tracheophyta</taxon>
        <taxon>Spermatophyta</taxon>
        <taxon>Magnoliopsida</taxon>
        <taxon>Liliopsida</taxon>
        <taxon>Poales</taxon>
        <taxon>Poaceae</taxon>
        <taxon>BOP clade</taxon>
        <taxon>Pooideae</taxon>
        <taxon>Stipodae</taxon>
        <taxon>Brachypodieae</taxon>
        <taxon>Brachypodium</taxon>
    </lineage>
</organism>
<dbReference type="EnsemblPlants" id="PNT64171">
    <property type="protein sequence ID" value="PNT64171"/>
    <property type="gene ID" value="BRADI_4g25441v3"/>
</dbReference>
<reference evidence="1" key="2">
    <citation type="submission" date="2017-06" db="EMBL/GenBank/DDBJ databases">
        <title>WGS assembly of Brachypodium distachyon.</title>
        <authorList>
            <consortium name="The International Brachypodium Initiative"/>
            <person name="Lucas S."/>
            <person name="Harmon-Smith M."/>
            <person name="Lail K."/>
            <person name="Tice H."/>
            <person name="Grimwood J."/>
            <person name="Bruce D."/>
            <person name="Barry K."/>
            <person name="Shu S."/>
            <person name="Lindquist E."/>
            <person name="Wang M."/>
            <person name="Pitluck S."/>
            <person name="Vogel J.P."/>
            <person name="Garvin D.F."/>
            <person name="Mockler T.C."/>
            <person name="Schmutz J."/>
            <person name="Rokhsar D."/>
            <person name="Bevan M.W."/>
        </authorList>
    </citation>
    <scope>NUCLEOTIDE SEQUENCE</scope>
    <source>
        <strain evidence="1">Bd21</strain>
    </source>
</reference>
<dbReference type="Gramene" id="PNT64171">
    <property type="protein sequence ID" value="PNT64171"/>
    <property type="gene ID" value="BRADI_4g25441v3"/>
</dbReference>
<evidence type="ECO:0000313" key="3">
    <source>
        <dbReference type="Proteomes" id="UP000008810"/>
    </source>
</evidence>
<dbReference type="Proteomes" id="UP000008810">
    <property type="component" value="Chromosome 4"/>
</dbReference>
<proteinExistence type="predicted"/>
<gene>
    <name evidence="1" type="ORF">BRADI_4g25441v3</name>
</gene>